<proteinExistence type="predicted"/>
<protein>
    <submittedName>
        <fullName evidence="1">Uncharacterized protein</fullName>
    </submittedName>
</protein>
<accession>A0A381PB33</accession>
<dbReference type="EMBL" id="UINC01000888">
    <property type="protein sequence ID" value="SUZ62713.1"/>
    <property type="molecule type" value="Genomic_DNA"/>
</dbReference>
<feature type="non-terminal residue" evidence="1">
    <location>
        <position position="1"/>
    </location>
</feature>
<reference evidence="1" key="1">
    <citation type="submission" date="2018-05" db="EMBL/GenBank/DDBJ databases">
        <authorList>
            <person name="Lanie J.A."/>
            <person name="Ng W.-L."/>
            <person name="Kazmierczak K.M."/>
            <person name="Andrzejewski T.M."/>
            <person name="Davidsen T.M."/>
            <person name="Wayne K.J."/>
            <person name="Tettelin H."/>
            <person name="Glass J.I."/>
            <person name="Rusch D."/>
            <person name="Podicherti R."/>
            <person name="Tsui H.-C.T."/>
            <person name="Winkler M.E."/>
        </authorList>
    </citation>
    <scope>NUCLEOTIDE SEQUENCE</scope>
</reference>
<name>A0A381PB33_9ZZZZ</name>
<gene>
    <name evidence="1" type="ORF">METZ01_LOCUS15567</name>
</gene>
<sequence>VDPRNAADEKLVILRPEVRLIEVHSE</sequence>
<evidence type="ECO:0000313" key="1">
    <source>
        <dbReference type="EMBL" id="SUZ62713.1"/>
    </source>
</evidence>
<dbReference type="AlphaFoldDB" id="A0A381PB33"/>
<organism evidence="1">
    <name type="scientific">marine metagenome</name>
    <dbReference type="NCBI Taxonomy" id="408172"/>
    <lineage>
        <taxon>unclassified sequences</taxon>
        <taxon>metagenomes</taxon>
        <taxon>ecological metagenomes</taxon>
    </lineage>
</organism>